<dbReference type="AlphaFoldDB" id="A0A663NBT2"/>
<keyword evidence="2" id="KW-1185">Reference proteome</keyword>
<organism evidence="1 2">
    <name type="scientific">Athene cunicularia</name>
    <name type="common">Burrowing owl</name>
    <name type="synonym">Speotyto cunicularia</name>
    <dbReference type="NCBI Taxonomy" id="194338"/>
    <lineage>
        <taxon>Eukaryota</taxon>
        <taxon>Metazoa</taxon>
        <taxon>Chordata</taxon>
        <taxon>Craniata</taxon>
        <taxon>Vertebrata</taxon>
        <taxon>Euteleostomi</taxon>
        <taxon>Archelosauria</taxon>
        <taxon>Archosauria</taxon>
        <taxon>Dinosauria</taxon>
        <taxon>Saurischia</taxon>
        <taxon>Theropoda</taxon>
        <taxon>Coelurosauria</taxon>
        <taxon>Aves</taxon>
        <taxon>Neognathae</taxon>
        <taxon>Neoaves</taxon>
        <taxon>Telluraves</taxon>
        <taxon>Strigiformes</taxon>
        <taxon>Strigidae</taxon>
        <taxon>Athene</taxon>
    </lineage>
</organism>
<reference evidence="1" key="1">
    <citation type="submission" date="2025-08" db="UniProtKB">
        <authorList>
            <consortium name="Ensembl"/>
        </authorList>
    </citation>
    <scope>IDENTIFICATION</scope>
</reference>
<dbReference type="PANTHER" id="PTHR15992">
    <property type="entry name" value="HOLLIDAY JUNCTION RECOGNITION PROTEIN"/>
    <property type="match status" value="1"/>
</dbReference>
<dbReference type="GO" id="GO:0000775">
    <property type="term" value="C:chromosome, centromeric region"/>
    <property type="evidence" value="ECO:0007669"/>
    <property type="project" value="TreeGrafter"/>
</dbReference>
<evidence type="ECO:0000313" key="1">
    <source>
        <dbReference type="Ensembl" id="ENSACUP00000021824.1"/>
    </source>
</evidence>
<dbReference type="PANTHER" id="PTHR15992:SF5">
    <property type="entry name" value="HOLLIDAY JUNCTION RECOGNITION PROTEIN"/>
    <property type="match status" value="1"/>
</dbReference>
<reference evidence="1" key="2">
    <citation type="submission" date="2025-09" db="UniProtKB">
        <authorList>
            <consortium name="Ensembl"/>
        </authorList>
    </citation>
    <scope>IDENTIFICATION</scope>
</reference>
<protein>
    <submittedName>
        <fullName evidence="1">Uncharacterized protein</fullName>
    </submittedName>
</protein>
<accession>A0A663NBT2</accession>
<name>A0A663NBT2_ATHCN</name>
<dbReference type="Ensembl" id="ENSACUT00000023269.1">
    <property type="protein sequence ID" value="ENSACUP00000021824.1"/>
    <property type="gene ID" value="ENSACUG00000014589.1"/>
</dbReference>
<dbReference type="OMA" id="YRYGYWH"/>
<sequence length="508" mass="57911">MATLTYDTPEGKNFLKLYINMFGLVSVNELCFNYFFFLPSKNLYVDNEKIQNKRKLKVDVIVQDDTRKIPEWITVTYFSFSVLTSPAQELIGNQANVCRKKELSSECSSRHLQLQLSDIPISPDTIIVPQHRPSPEQNKNCYDSTLEEYQPAHEECSWSNITLADLYPQMVGIFTKRMTKHSQRRHSKCMLGHLRHKKWYSRRPELCVTVHKIRGFRPIKLKQSLSSICSRSENIQNQTSENENRELSDDECSINNFSGLVPYSYVDTSEDDMDNDDSSLECYLVSGKGQKVSKQTGFSDVMAGMGKKLLDEDELQSTVSLKNSKCKESEKLSYKFFPESCSIISTGSSGSTALHLVKESKTQKFYFPHGDTSELYSSTCSSYGNSNTLTPVASSSLARASNTLPINPQKNISERGISFQHKHSFSSLSMKQSPSKMPPKDKDAFEKLYYKLCSEEIQKPLILTRLLSNSQNLEEKGRLVKSNLIDYVRSSTQSEVLLIICWFSLFLF</sequence>
<dbReference type="Proteomes" id="UP000472269">
    <property type="component" value="Unplaced"/>
</dbReference>
<proteinExistence type="predicted"/>
<dbReference type="GO" id="GO:0034080">
    <property type="term" value="P:CENP-A containing chromatin assembly"/>
    <property type="evidence" value="ECO:0007669"/>
    <property type="project" value="TreeGrafter"/>
</dbReference>
<evidence type="ECO:0000313" key="2">
    <source>
        <dbReference type="Proteomes" id="UP000472269"/>
    </source>
</evidence>
<dbReference type="GO" id="GO:0042393">
    <property type="term" value="F:histone binding"/>
    <property type="evidence" value="ECO:0007669"/>
    <property type="project" value="TreeGrafter"/>
</dbReference>